<gene>
    <name evidence="3" type="ORF">ENN51_08670</name>
</gene>
<dbReference type="Gene3D" id="1.10.10.1320">
    <property type="entry name" value="Anti-sigma factor, zinc-finger domain"/>
    <property type="match status" value="1"/>
</dbReference>
<sequence>MKCTKVTRRLPALLAGELRAEEVLELKRHLTLCPGCRAARAALEADSRLLGELAAPEPGPWFTGRVMAEVRAASRRSGRPAWVRALAGTGLAVLVAAGVWAGTTFGGDLFGGGTAADPLAVNNEPSLTEYLELAAGSGR</sequence>
<keyword evidence="1" id="KW-1133">Transmembrane helix</keyword>
<evidence type="ECO:0000313" key="3">
    <source>
        <dbReference type="EMBL" id="HDR00337.1"/>
    </source>
</evidence>
<comment type="caution">
    <text evidence="3">The sequence shown here is derived from an EMBL/GenBank/DDBJ whole genome shotgun (WGS) entry which is preliminary data.</text>
</comment>
<name>A0A7V0T7M9_UNCW3</name>
<reference evidence="3" key="1">
    <citation type="journal article" date="2020" name="mSystems">
        <title>Genome- and Community-Level Interaction Insights into Carbon Utilization and Element Cycling Functions of Hydrothermarchaeota in Hydrothermal Sediment.</title>
        <authorList>
            <person name="Zhou Z."/>
            <person name="Liu Y."/>
            <person name="Xu W."/>
            <person name="Pan J."/>
            <person name="Luo Z.H."/>
            <person name="Li M."/>
        </authorList>
    </citation>
    <scope>NUCLEOTIDE SEQUENCE [LARGE SCALE GENOMIC DNA]</scope>
    <source>
        <strain evidence="3">SpSt-1182</strain>
    </source>
</reference>
<dbReference type="Pfam" id="PF13490">
    <property type="entry name" value="zf-HC2"/>
    <property type="match status" value="1"/>
</dbReference>
<protein>
    <recommendedName>
        <fullName evidence="2">Putative zinc-finger domain-containing protein</fullName>
    </recommendedName>
</protein>
<dbReference type="Proteomes" id="UP000885672">
    <property type="component" value="Unassembled WGS sequence"/>
</dbReference>
<proteinExistence type="predicted"/>
<dbReference type="InterPro" id="IPR041916">
    <property type="entry name" value="Anti_sigma_zinc_sf"/>
</dbReference>
<keyword evidence="1" id="KW-0812">Transmembrane</keyword>
<organism evidence="3">
    <name type="scientific">candidate division WOR-3 bacterium</name>
    <dbReference type="NCBI Taxonomy" id="2052148"/>
    <lineage>
        <taxon>Bacteria</taxon>
        <taxon>Bacteria division WOR-3</taxon>
    </lineage>
</organism>
<feature type="domain" description="Putative zinc-finger" evidence="2">
    <location>
        <begin position="3"/>
        <end position="37"/>
    </location>
</feature>
<evidence type="ECO:0000259" key="2">
    <source>
        <dbReference type="Pfam" id="PF13490"/>
    </source>
</evidence>
<accession>A0A7V0T7M9</accession>
<keyword evidence="1" id="KW-0472">Membrane</keyword>
<dbReference type="InterPro" id="IPR027383">
    <property type="entry name" value="Znf_put"/>
</dbReference>
<feature type="transmembrane region" description="Helical" evidence="1">
    <location>
        <begin position="81"/>
        <end position="101"/>
    </location>
</feature>
<dbReference type="AlphaFoldDB" id="A0A7V0T7M9"/>
<dbReference type="EMBL" id="DSBX01000332">
    <property type="protein sequence ID" value="HDR00337.1"/>
    <property type="molecule type" value="Genomic_DNA"/>
</dbReference>
<evidence type="ECO:0000256" key="1">
    <source>
        <dbReference type="SAM" id="Phobius"/>
    </source>
</evidence>